<evidence type="ECO:0008006" key="4">
    <source>
        <dbReference type="Google" id="ProtNLM"/>
    </source>
</evidence>
<reference evidence="2" key="1">
    <citation type="submission" date="2020-02" db="EMBL/GenBank/DDBJ databases">
        <authorList>
            <person name="Fillo S."/>
            <person name="Giordani F."/>
            <person name="Tonon E."/>
            <person name="Drigo I."/>
            <person name="Anselmo A."/>
            <person name="Fortunato A."/>
            <person name="Bano L."/>
            <person name="Lista F."/>
        </authorList>
    </citation>
    <scope>NUCLEOTIDE SEQUENCE</scope>
    <source>
        <strain evidence="2">IZSVe-TV_9877_3_12</strain>
    </source>
</reference>
<dbReference type="RefSeq" id="WP_153246402.1">
    <property type="nucleotide sequence ID" value="NZ_JAAMYB010000008.1"/>
</dbReference>
<organism evidence="2 3">
    <name type="scientific">Clostridium botulinum C</name>
    <dbReference type="NCBI Taxonomy" id="36828"/>
    <lineage>
        <taxon>Bacteria</taxon>
        <taxon>Bacillati</taxon>
        <taxon>Bacillota</taxon>
        <taxon>Clostridia</taxon>
        <taxon>Eubacteriales</taxon>
        <taxon>Clostridiaceae</taxon>
        <taxon>Clostridium</taxon>
    </lineage>
</organism>
<feature type="signal peptide" evidence="1">
    <location>
        <begin position="1"/>
        <end position="24"/>
    </location>
</feature>
<accession>A0A9Q3YZQ0</accession>
<evidence type="ECO:0000313" key="3">
    <source>
        <dbReference type="Proteomes" id="UP000813637"/>
    </source>
</evidence>
<feature type="chain" id="PRO_5040267340" description="Lipoprotein" evidence="1">
    <location>
        <begin position="25"/>
        <end position="69"/>
    </location>
</feature>
<dbReference type="PROSITE" id="PS51257">
    <property type="entry name" value="PROKAR_LIPOPROTEIN"/>
    <property type="match status" value="1"/>
</dbReference>
<keyword evidence="1" id="KW-0732">Signal</keyword>
<gene>
    <name evidence="2" type="ORF">G8S53_08540</name>
</gene>
<evidence type="ECO:0000256" key="1">
    <source>
        <dbReference type="SAM" id="SignalP"/>
    </source>
</evidence>
<dbReference type="EMBL" id="JAAMYB010000008">
    <property type="protein sequence ID" value="MCD3195326.1"/>
    <property type="molecule type" value="Genomic_DNA"/>
</dbReference>
<dbReference type="Proteomes" id="UP000813637">
    <property type="component" value="Unassembled WGS sequence"/>
</dbReference>
<sequence length="69" mass="7768">MKKFLKVTIIPMILLLLTSCNLQSKQALGYTEKTINISKDINHISNIRYLGQGIYAVNTSTDKNLCIPK</sequence>
<dbReference type="AlphaFoldDB" id="A0A9Q3YZQ0"/>
<comment type="caution">
    <text evidence="2">The sequence shown here is derived from an EMBL/GenBank/DDBJ whole genome shotgun (WGS) entry which is preliminary data.</text>
</comment>
<evidence type="ECO:0000313" key="2">
    <source>
        <dbReference type="EMBL" id="MCD3195326.1"/>
    </source>
</evidence>
<proteinExistence type="predicted"/>
<protein>
    <recommendedName>
        <fullName evidence="4">Lipoprotein</fullName>
    </recommendedName>
</protein>
<reference evidence="2" key="2">
    <citation type="journal article" date="2021" name="Microorganisms">
        <title>Extensive Genome Exploration of Clostridium botulinum Group III Field Strains.</title>
        <authorList>
            <person name="Fillo S."/>
            <person name="Giordani F."/>
            <person name="Tonon E."/>
            <person name="Drigo I."/>
            <person name="Anselmo A."/>
            <person name="Fortunato A."/>
            <person name="Lista F."/>
            <person name="Bano L."/>
        </authorList>
    </citation>
    <scope>NUCLEOTIDE SEQUENCE</scope>
    <source>
        <strain evidence="2">IZSVe-TV_9877_3_12</strain>
    </source>
</reference>
<name>A0A9Q3YZQ0_CLOBO</name>